<evidence type="ECO:0000256" key="13">
    <source>
        <dbReference type="ARBA" id="ARBA00023012"/>
    </source>
</evidence>
<dbReference type="SMART" id="SM00091">
    <property type="entry name" value="PAS"/>
    <property type="match status" value="3"/>
</dbReference>
<dbReference type="SMART" id="SM00086">
    <property type="entry name" value="PAC"/>
    <property type="match status" value="3"/>
</dbReference>
<evidence type="ECO:0000259" key="24">
    <source>
        <dbReference type="PROSITE" id="PS50113"/>
    </source>
</evidence>
<feature type="domain" description="Response regulatory" evidence="22">
    <location>
        <begin position="898"/>
        <end position="1017"/>
    </location>
</feature>
<dbReference type="PROSITE" id="PS50113">
    <property type="entry name" value="PAC"/>
    <property type="match status" value="2"/>
</dbReference>
<keyword evidence="6 19" id="KW-0597">Phosphoprotein</keyword>
<evidence type="ECO:0000313" key="28">
    <source>
        <dbReference type="Proteomes" id="UP000072741"/>
    </source>
</evidence>
<dbReference type="Gene3D" id="1.20.120.160">
    <property type="entry name" value="HPT domain"/>
    <property type="match status" value="1"/>
</dbReference>
<dbReference type="NCBIfam" id="TIGR00229">
    <property type="entry name" value="sensory_box"/>
    <property type="match status" value="3"/>
</dbReference>
<evidence type="ECO:0000256" key="16">
    <source>
        <dbReference type="ARBA" id="ARBA00058004"/>
    </source>
</evidence>
<dbReference type="InterPro" id="IPR035965">
    <property type="entry name" value="PAS-like_dom_sf"/>
</dbReference>
<dbReference type="InterPro" id="IPR036097">
    <property type="entry name" value="HisK_dim/P_sf"/>
</dbReference>
<feature type="modified residue" description="Phosphohistidine" evidence="18">
    <location>
        <position position="1088"/>
    </location>
</feature>
<feature type="domain" description="PAS" evidence="23">
    <location>
        <begin position="391"/>
        <end position="465"/>
    </location>
</feature>
<dbReference type="InterPro" id="IPR005467">
    <property type="entry name" value="His_kinase_dom"/>
</dbReference>
<evidence type="ECO:0000256" key="2">
    <source>
        <dbReference type="ARBA" id="ARBA00004429"/>
    </source>
</evidence>
<dbReference type="Pfam" id="PF01627">
    <property type="entry name" value="Hpt"/>
    <property type="match status" value="1"/>
</dbReference>
<dbReference type="EMBL" id="LDSL01000030">
    <property type="protein sequence ID" value="KTT25923.1"/>
    <property type="molecule type" value="Genomic_DNA"/>
</dbReference>
<evidence type="ECO:0000259" key="23">
    <source>
        <dbReference type="PROSITE" id="PS50112"/>
    </source>
</evidence>
<evidence type="ECO:0000256" key="14">
    <source>
        <dbReference type="ARBA" id="ARBA00023026"/>
    </source>
</evidence>
<feature type="domain" description="PAC" evidence="24">
    <location>
        <begin position="468"/>
        <end position="520"/>
    </location>
</feature>
<dbReference type="InterPro" id="IPR008207">
    <property type="entry name" value="Sig_transdc_His_kin_Hpt_dom"/>
</dbReference>
<dbReference type="Gene3D" id="3.40.50.2300">
    <property type="match status" value="1"/>
</dbReference>
<keyword evidence="4" id="KW-1003">Cell membrane</keyword>
<keyword evidence="15 20" id="KW-0472">Membrane</keyword>
<comment type="catalytic activity">
    <reaction evidence="1">
        <text>ATP + protein L-histidine = ADP + protein N-phospho-L-histidine.</text>
        <dbReference type="EC" id="2.7.13.3"/>
    </reaction>
</comment>
<evidence type="ECO:0000256" key="1">
    <source>
        <dbReference type="ARBA" id="ARBA00000085"/>
    </source>
</evidence>
<evidence type="ECO:0000259" key="21">
    <source>
        <dbReference type="PROSITE" id="PS50109"/>
    </source>
</evidence>
<dbReference type="InterPro" id="IPR013655">
    <property type="entry name" value="PAS_fold_3"/>
</dbReference>
<feature type="transmembrane region" description="Helical" evidence="20">
    <location>
        <begin position="58"/>
        <end position="81"/>
    </location>
</feature>
<evidence type="ECO:0000256" key="3">
    <source>
        <dbReference type="ARBA" id="ARBA00012438"/>
    </source>
</evidence>
<keyword evidence="9" id="KW-0732">Signal</keyword>
<feature type="transmembrane region" description="Helical" evidence="20">
    <location>
        <begin position="186"/>
        <end position="207"/>
    </location>
</feature>
<name>A0A147H7J3_9BURK</name>
<keyword evidence="7" id="KW-0808">Transferase</keyword>
<comment type="caution">
    <text evidence="27">The sequence shown here is derived from an EMBL/GenBank/DDBJ whole genome shotgun (WGS) entry which is preliminary data.</text>
</comment>
<keyword evidence="14" id="KW-0843">Virulence</keyword>
<comment type="function">
    <text evidence="16">Member of the two-component regulatory system BvgS/BvgA. Phosphorylates BvgA via a four-step phosphorelay in response to environmental signals.</text>
</comment>
<dbReference type="Gene3D" id="1.10.287.130">
    <property type="match status" value="1"/>
</dbReference>
<keyword evidence="10" id="KW-0418">Kinase</keyword>
<evidence type="ECO:0000256" key="18">
    <source>
        <dbReference type="PROSITE-ProRule" id="PRU00110"/>
    </source>
</evidence>
<keyword evidence="28" id="KW-1185">Reference proteome</keyword>
<dbReference type="AlphaFoldDB" id="A0A147H7J3"/>
<dbReference type="CDD" id="cd16922">
    <property type="entry name" value="HATPase_EvgS-ArcB-TorS-like"/>
    <property type="match status" value="1"/>
</dbReference>
<evidence type="ECO:0000259" key="22">
    <source>
        <dbReference type="PROSITE" id="PS50110"/>
    </source>
</evidence>
<dbReference type="SUPFAM" id="SSF52172">
    <property type="entry name" value="CheY-like"/>
    <property type="match status" value="1"/>
</dbReference>
<keyword evidence="11" id="KW-0547">Nucleotide-binding</keyword>
<evidence type="ECO:0000256" key="19">
    <source>
        <dbReference type="PROSITE-ProRule" id="PRU00169"/>
    </source>
</evidence>
<evidence type="ECO:0000259" key="26">
    <source>
        <dbReference type="PROSITE" id="PS50924"/>
    </source>
</evidence>
<dbReference type="CDD" id="cd17546">
    <property type="entry name" value="REC_hyHK_CKI1_RcsC-like"/>
    <property type="match status" value="1"/>
</dbReference>
<dbReference type="PATRIC" id="fig|433924.3.peg.2694"/>
<evidence type="ECO:0000256" key="6">
    <source>
        <dbReference type="ARBA" id="ARBA00022553"/>
    </source>
</evidence>
<dbReference type="Pfam" id="PF00072">
    <property type="entry name" value="Response_reg"/>
    <property type="match status" value="1"/>
</dbReference>
<dbReference type="SMART" id="SM00448">
    <property type="entry name" value="REC"/>
    <property type="match status" value="1"/>
</dbReference>
<dbReference type="Pfam" id="PF00989">
    <property type="entry name" value="PAS"/>
    <property type="match status" value="1"/>
</dbReference>
<evidence type="ECO:0000256" key="10">
    <source>
        <dbReference type="ARBA" id="ARBA00022777"/>
    </source>
</evidence>
<dbReference type="InterPro" id="IPR036890">
    <property type="entry name" value="HATPase_C_sf"/>
</dbReference>
<dbReference type="FunFam" id="3.30.565.10:FF:000010">
    <property type="entry name" value="Sensor histidine kinase RcsC"/>
    <property type="match status" value="1"/>
</dbReference>
<dbReference type="Gene3D" id="3.30.450.20">
    <property type="entry name" value="PAS domain"/>
    <property type="match status" value="3"/>
</dbReference>
<dbReference type="PROSITE" id="PS50924">
    <property type="entry name" value="MHYT"/>
    <property type="match status" value="1"/>
</dbReference>
<feature type="transmembrane region" description="Helical" evidence="20">
    <location>
        <begin position="154"/>
        <end position="174"/>
    </location>
</feature>
<feature type="domain" description="PAC" evidence="24">
    <location>
        <begin position="590"/>
        <end position="642"/>
    </location>
</feature>
<keyword evidence="11" id="KW-0067">ATP-binding</keyword>
<dbReference type="PROSITE" id="PS50109">
    <property type="entry name" value="HIS_KIN"/>
    <property type="match status" value="1"/>
</dbReference>
<feature type="transmembrane region" description="Helical" evidence="20">
    <location>
        <begin position="87"/>
        <end position="111"/>
    </location>
</feature>
<evidence type="ECO:0000313" key="27">
    <source>
        <dbReference type="EMBL" id="KTT25923.1"/>
    </source>
</evidence>
<evidence type="ECO:0000256" key="11">
    <source>
        <dbReference type="ARBA" id="ARBA00022840"/>
    </source>
</evidence>
<evidence type="ECO:0000256" key="17">
    <source>
        <dbReference type="ARBA" id="ARBA00070152"/>
    </source>
</evidence>
<dbReference type="Pfam" id="PF03707">
    <property type="entry name" value="MHYT"/>
    <property type="match status" value="2"/>
</dbReference>
<dbReference type="PANTHER" id="PTHR43047">
    <property type="entry name" value="TWO-COMPONENT HISTIDINE PROTEIN KINASE"/>
    <property type="match status" value="1"/>
</dbReference>
<proteinExistence type="predicted"/>
<gene>
    <name evidence="27" type="ORF">NS331_04175</name>
</gene>
<evidence type="ECO:0000256" key="7">
    <source>
        <dbReference type="ARBA" id="ARBA00022679"/>
    </source>
</evidence>
<accession>A0A147H7J3</accession>
<keyword evidence="5" id="KW-0997">Cell inner membrane</keyword>
<dbReference type="PROSITE" id="PS50894">
    <property type="entry name" value="HPT"/>
    <property type="match status" value="1"/>
</dbReference>
<dbReference type="InterPro" id="IPR000700">
    <property type="entry name" value="PAS-assoc_C"/>
</dbReference>
<sequence>MSSSNPASFDTAHLLWQLHAPGLAALAAVVALAACVLAVHLSSIGWRTASPTIRHASAAGGALAMGAGIWAMHGISMLAFAPTAKAAIGLGLTSLALAPAIGACWLVMLLLTSPNLGRAAIVAGGLALGTGIGATHYVGMAASAAMAWMYHEEWIVLLSLAAAAALASTALWLCVRLRAHPGIPRWQVTASAGLMFGMAIVALHGLGMAALRFEADPSLCTSAEEHSLLAASIGGLSAFVALIAAGLHVGLGQRQLLEQLRRSESRLRAVVDTARDAIIMIDDQGVIQSFSAAAERLLGWQPAEVVGRHIGMLMPEPHRSGHDAYVRHFMKAGPMPGGASVREVEALCKDGRRIPTRLSVGRVQLHDEALFVGFLTDISERRDMERSLRHSEEQFRSLIANIPGTTFRCRHARDWPIIFVSDAIERLSGYPAADLVAGQVRYASLMHPDDVQRVWEQVGEALADDRSYHIEYRLRHREGHLRWVSETGRGVRGTDGHIQWIDGVMVDNTSLRARNAEFESIVQAIGRALCMVELDLKGCILDANAQFLRTLGYTLEELRHQPHAILCPAAEVESPDYAERWERLRAGELLSGEYVRLTKEGHAVWLQVFYNPILDAEGRPFKVLKLATDVTDRKQMEQALRDAKERAESAAAARSSFLANMSHEIRTPMNAIIGFSDVLADSALDATQRRHLDTIQQASHSMLRLLNEVLDTAKLEKGAVTLVEENFSLRRLCERAMASLRIVAVRKGLDLVLDYAPEVPSHFRGDALRIEQVLLNLVGNALKFTQKGRVVLRVRHRGGELVLEVEDTGIGIEPELLERIFDPFAQADASTSRRFGGTGLGTTISRQLTQLMGGSISVSSAPGRGSVFTVRLPLLPGITPDGAGPDAAATPTLLPPLEVLAVDDVPSNLELLGIVLARGGHRLTEAAGGEQAVDLVRQQHFDLVLMDLQMPGTDGLAAARAIRAHERATGRAAVPIIAMSASVLGSDRRAALQAGMSGFATKPLDLRQLEREMGRVLGLAEASASAPAARDRAAAAAVDWERALQLWREPKVLQESLGRFLVQQQDSPDRLADAINRQDWHGAAGLAHRLVGAAGHFGLTAIQALAERLQTAATDQDEALCRLCVAELPHRLHDAAEALRDARGAALAEAAAAVAATDAGADDGFAATRTDSAQALALIDSAIAMLRGGELPDAPLAALAAILPDTMLDDARLAVADFDFERARAAMEALAGRLRA</sequence>
<feature type="domain" description="MHYT" evidence="26">
    <location>
        <begin position="19"/>
        <end position="214"/>
    </location>
</feature>
<organism evidence="27 28">
    <name type="scientific">Pseudacidovorax intermedius</name>
    <dbReference type="NCBI Taxonomy" id="433924"/>
    <lineage>
        <taxon>Bacteria</taxon>
        <taxon>Pseudomonadati</taxon>
        <taxon>Pseudomonadota</taxon>
        <taxon>Betaproteobacteria</taxon>
        <taxon>Burkholderiales</taxon>
        <taxon>Comamonadaceae</taxon>
        <taxon>Pseudacidovorax</taxon>
    </lineage>
</organism>
<dbReference type="InterPro" id="IPR004358">
    <property type="entry name" value="Sig_transdc_His_kin-like_C"/>
</dbReference>
<feature type="domain" description="Histidine kinase" evidence="21">
    <location>
        <begin position="660"/>
        <end position="876"/>
    </location>
</feature>
<evidence type="ECO:0000256" key="20">
    <source>
        <dbReference type="PROSITE-ProRule" id="PRU00244"/>
    </source>
</evidence>
<protein>
    <recommendedName>
        <fullName evidence="17">Virulence sensor protein BvgS</fullName>
        <ecNumber evidence="3">2.7.13.3</ecNumber>
    </recommendedName>
</protein>
<keyword evidence="12 20" id="KW-1133">Transmembrane helix</keyword>
<dbReference type="Proteomes" id="UP000072741">
    <property type="component" value="Unassembled WGS sequence"/>
</dbReference>
<reference evidence="27 28" key="1">
    <citation type="journal article" date="2016" name="Front. Microbiol.">
        <title>Genomic Resource of Rice Seed Associated Bacteria.</title>
        <authorList>
            <person name="Midha S."/>
            <person name="Bansal K."/>
            <person name="Sharma S."/>
            <person name="Kumar N."/>
            <person name="Patil P.P."/>
            <person name="Chaudhry V."/>
            <person name="Patil P.B."/>
        </authorList>
    </citation>
    <scope>NUCLEOTIDE SEQUENCE [LARGE SCALE GENOMIC DNA]</scope>
    <source>
        <strain evidence="27 28">NS331</strain>
    </source>
</reference>
<dbReference type="OrthoDB" id="9810730at2"/>
<feature type="domain" description="HPt" evidence="25">
    <location>
        <begin position="1049"/>
        <end position="1146"/>
    </location>
</feature>
<evidence type="ECO:0000256" key="15">
    <source>
        <dbReference type="ARBA" id="ARBA00023136"/>
    </source>
</evidence>
<dbReference type="GO" id="GO:0005886">
    <property type="term" value="C:plasma membrane"/>
    <property type="evidence" value="ECO:0007669"/>
    <property type="project" value="UniProtKB-SubCell"/>
</dbReference>
<dbReference type="CDD" id="cd00130">
    <property type="entry name" value="PAS"/>
    <property type="match status" value="3"/>
</dbReference>
<dbReference type="Pfam" id="PF02518">
    <property type="entry name" value="HATPase_c"/>
    <property type="match status" value="1"/>
</dbReference>
<evidence type="ECO:0000256" key="5">
    <source>
        <dbReference type="ARBA" id="ARBA00022519"/>
    </source>
</evidence>
<dbReference type="InterPro" id="IPR005330">
    <property type="entry name" value="MHYT_dom"/>
</dbReference>
<dbReference type="InterPro" id="IPR001789">
    <property type="entry name" value="Sig_transdc_resp-reg_receiver"/>
</dbReference>
<evidence type="ECO:0000256" key="4">
    <source>
        <dbReference type="ARBA" id="ARBA00022475"/>
    </source>
</evidence>
<keyword evidence="8 20" id="KW-0812">Transmembrane</keyword>
<dbReference type="InterPro" id="IPR003661">
    <property type="entry name" value="HisK_dim/P_dom"/>
</dbReference>
<dbReference type="InterPro" id="IPR003594">
    <property type="entry name" value="HATPase_dom"/>
</dbReference>
<dbReference type="InterPro" id="IPR001610">
    <property type="entry name" value="PAC"/>
</dbReference>
<evidence type="ECO:0000256" key="9">
    <source>
        <dbReference type="ARBA" id="ARBA00022729"/>
    </source>
</evidence>
<dbReference type="SUPFAM" id="SSF55785">
    <property type="entry name" value="PYP-like sensor domain (PAS domain)"/>
    <property type="match status" value="3"/>
</dbReference>
<dbReference type="PROSITE" id="PS50112">
    <property type="entry name" value="PAS"/>
    <property type="match status" value="2"/>
</dbReference>
<feature type="transmembrane region" description="Helical" evidence="20">
    <location>
        <begin position="20"/>
        <end position="46"/>
    </location>
</feature>
<dbReference type="EC" id="2.7.13.3" evidence="3"/>
<dbReference type="SUPFAM" id="SSF47226">
    <property type="entry name" value="Histidine-containing phosphotransfer domain, HPT domain"/>
    <property type="match status" value="1"/>
</dbReference>
<feature type="domain" description="PAS" evidence="23">
    <location>
        <begin position="263"/>
        <end position="333"/>
    </location>
</feature>
<dbReference type="PROSITE" id="PS50110">
    <property type="entry name" value="RESPONSE_REGULATORY"/>
    <property type="match status" value="1"/>
</dbReference>
<dbReference type="SUPFAM" id="SSF55874">
    <property type="entry name" value="ATPase domain of HSP90 chaperone/DNA topoisomerase II/histidine kinase"/>
    <property type="match status" value="1"/>
</dbReference>
<evidence type="ECO:0000256" key="8">
    <source>
        <dbReference type="ARBA" id="ARBA00022692"/>
    </source>
</evidence>
<dbReference type="InterPro" id="IPR013767">
    <property type="entry name" value="PAS_fold"/>
</dbReference>
<dbReference type="CDD" id="cd00088">
    <property type="entry name" value="HPT"/>
    <property type="match status" value="1"/>
</dbReference>
<feature type="transmembrane region" description="Helical" evidence="20">
    <location>
        <begin position="123"/>
        <end position="148"/>
    </location>
</feature>
<dbReference type="GO" id="GO:0006355">
    <property type="term" value="P:regulation of DNA-templated transcription"/>
    <property type="evidence" value="ECO:0007669"/>
    <property type="project" value="InterPro"/>
</dbReference>
<dbReference type="PANTHER" id="PTHR43047:SF64">
    <property type="entry name" value="HISTIDINE KINASE CONTAINING CHEY-HOMOLOGOUS RECEIVER DOMAIN AND PAS DOMAIN-RELATED"/>
    <property type="match status" value="1"/>
</dbReference>
<feature type="modified residue" description="4-aspartylphosphate" evidence="19">
    <location>
        <position position="947"/>
    </location>
</feature>
<dbReference type="Pfam" id="PF08447">
    <property type="entry name" value="PAS_3"/>
    <property type="match status" value="2"/>
</dbReference>
<evidence type="ECO:0000259" key="25">
    <source>
        <dbReference type="PROSITE" id="PS50894"/>
    </source>
</evidence>
<evidence type="ECO:0000256" key="12">
    <source>
        <dbReference type="ARBA" id="ARBA00022989"/>
    </source>
</evidence>
<dbReference type="GO" id="GO:0000155">
    <property type="term" value="F:phosphorelay sensor kinase activity"/>
    <property type="evidence" value="ECO:0007669"/>
    <property type="project" value="InterPro"/>
</dbReference>
<keyword evidence="13" id="KW-0902">Two-component regulatory system</keyword>
<comment type="subcellular location">
    <subcellularLocation>
        <location evidence="2">Cell inner membrane</location>
        <topology evidence="2">Multi-pass membrane protein</topology>
    </subcellularLocation>
</comment>
<dbReference type="InterPro" id="IPR036641">
    <property type="entry name" value="HPT_dom_sf"/>
</dbReference>
<dbReference type="CDD" id="cd00082">
    <property type="entry name" value="HisKA"/>
    <property type="match status" value="1"/>
</dbReference>
<dbReference type="SUPFAM" id="SSF47384">
    <property type="entry name" value="Homodimeric domain of signal transducing histidine kinase"/>
    <property type="match status" value="1"/>
</dbReference>
<dbReference type="InterPro" id="IPR000014">
    <property type="entry name" value="PAS"/>
</dbReference>
<dbReference type="PRINTS" id="PR00344">
    <property type="entry name" value="BCTRLSENSOR"/>
</dbReference>
<dbReference type="SMART" id="SM00387">
    <property type="entry name" value="HATPase_c"/>
    <property type="match status" value="1"/>
</dbReference>
<dbReference type="Gene3D" id="3.30.565.10">
    <property type="entry name" value="Histidine kinase-like ATPase, C-terminal domain"/>
    <property type="match status" value="1"/>
</dbReference>
<dbReference type="RefSeq" id="WP_058640748.1">
    <property type="nucleotide sequence ID" value="NZ_LDSL01000030.1"/>
</dbReference>
<dbReference type="SMART" id="SM00388">
    <property type="entry name" value="HisKA"/>
    <property type="match status" value="1"/>
</dbReference>
<dbReference type="InterPro" id="IPR011006">
    <property type="entry name" value="CheY-like_superfamily"/>
</dbReference>
<dbReference type="Pfam" id="PF00512">
    <property type="entry name" value="HisKA"/>
    <property type="match status" value="1"/>
</dbReference>